<sequence length="250" mass="27745">MGIPYNPAKGTICCSQFHGSPGQHCCGTEIYRPDVEICCNGHRHPKSENIHCCGVKAYNIKDPQMKCCAGTLYTLTSLHKHGGDVQCCGSTLQEPQDICCSSEEEEVIYSAKTGFSCCGHLYYNTTLWSCCAGRLRSIHEPGQGQRKMINESRVLSVNNLNKTDLCQKMHIGTVESVSQQSVVFGNVLTVHGMEAEALPFPYVLETDDRCSFPKLILGKTYFFNKVNVFTDFNHDSVLQSLHFIISKCSP</sequence>
<feature type="domain" description="Galaxin-like repeats" evidence="1">
    <location>
        <begin position="5"/>
        <end position="133"/>
    </location>
</feature>
<dbReference type="Pfam" id="PF24748">
    <property type="entry name" value="Galaxin_repeat"/>
    <property type="match status" value="1"/>
</dbReference>
<gene>
    <name evidence="3" type="primary">LOC102197502</name>
</gene>
<dbReference type="InterPro" id="IPR056601">
    <property type="entry name" value="Galaxin_dom"/>
</dbReference>
<accession>A0A9Y3RKE7</accession>
<dbReference type="PANTHER" id="PTHR34490">
    <property type="entry name" value="PROTEIN CBG12054-RELATED"/>
    <property type="match status" value="1"/>
</dbReference>
<organism evidence="2 3">
    <name type="scientific">Pundamilia nyererei</name>
    <dbReference type="NCBI Taxonomy" id="303518"/>
    <lineage>
        <taxon>Eukaryota</taxon>
        <taxon>Metazoa</taxon>
        <taxon>Chordata</taxon>
        <taxon>Craniata</taxon>
        <taxon>Vertebrata</taxon>
        <taxon>Euteleostomi</taxon>
        <taxon>Actinopterygii</taxon>
        <taxon>Neopterygii</taxon>
        <taxon>Teleostei</taxon>
        <taxon>Neoteleostei</taxon>
        <taxon>Acanthomorphata</taxon>
        <taxon>Ovalentaria</taxon>
        <taxon>Cichlomorphae</taxon>
        <taxon>Cichliformes</taxon>
        <taxon>Cichlidae</taxon>
        <taxon>African cichlids</taxon>
        <taxon>Pseudocrenilabrinae</taxon>
        <taxon>Haplochromini</taxon>
        <taxon>Pundamilia</taxon>
    </lineage>
</organism>
<dbReference type="PANTHER" id="PTHR34490:SF3">
    <property type="entry name" value="GALAXIN-LIKE ISOFORM X2"/>
    <property type="match status" value="1"/>
</dbReference>
<proteinExistence type="predicted"/>
<dbReference type="RefSeq" id="XP_005742138.1">
    <property type="nucleotide sequence ID" value="XM_005742081.1"/>
</dbReference>
<keyword evidence="2" id="KW-1185">Reference proteome</keyword>
<dbReference type="AlphaFoldDB" id="A0A9Y3RKE7"/>
<dbReference type="GeneID" id="102197502"/>
<dbReference type="InterPro" id="IPR055284">
    <property type="entry name" value="Galaxin-like"/>
</dbReference>
<dbReference type="Proteomes" id="UP000695023">
    <property type="component" value="Unplaced"/>
</dbReference>
<evidence type="ECO:0000259" key="1">
    <source>
        <dbReference type="Pfam" id="PF24748"/>
    </source>
</evidence>
<name>A0A9Y3RKE7_9CICH</name>
<evidence type="ECO:0000313" key="2">
    <source>
        <dbReference type="Proteomes" id="UP000695023"/>
    </source>
</evidence>
<evidence type="ECO:0000313" key="3">
    <source>
        <dbReference type="RefSeq" id="XP_005742138.1"/>
    </source>
</evidence>
<protein>
    <submittedName>
        <fullName evidence="3">Uncharacterized protein LOC102197502 isoform X1</fullName>
    </submittedName>
</protein>
<reference evidence="3" key="1">
    <citation type="submission" date="2025-08" db="UniProtKB">
        <authorList>
            <consortium name="RefSeq"/>
        </authorList>
    </citation>
    <scope>IDENTIFICATION</scope>
</reference>